<accession>A0ABW2WK66</accession>
<organism evidence="2 3">
    <name type="scientific">Streptomyces flavalbus</name>
    <dbReference type="NCBI Taxonomy" id="2665155"/>
    <lineage>
        <taxon>Bacteria</taxon>
        <taxon>Bacillati</taxon>
        <taxon>Actinomycetota</taxon>
        <taxon>Actinomycetes</taxon>
        <taxon>Kitasatosporales</taxon>
        <taxon>Streptomycetaceae</taxon>
        <taxon>Streptomyces</taxon>
    </lineage>
</organism>
<feature type="region of interest" description="Disordered" evidence="1">
    <location>
        <begin position="69"/>
        <end position="100"/>
    </location>
</feature>
<dbReference type="Proteomes" id="UP001597023">
    <property type="component" value="Unassembled WGS sequence"/>
</dbReference>
<name>A0ABW2WK66_9ACTN</name>
<dbReference type="EMBL" id="JBHTEB010000001">
    <property type="protein sequence ID" value="MFD0318942.1"/>
    <property type="molecule type" value="Genomic_DNA"/>
</dbReference>
<feature type="compositionally biased region" description="Low complexity" evidence="1">
    <location>
        <begin position="82"/>
        <end position="91"/>
    </location>
</feature>
<dbReference type="RefSeq" id="WP_381616771.1">
    <property type="nucleotide sequence ID" value="NZ_JBHTEB010000001.1"/>
</dbReference>
<sequence>MWARAYGDDSPTTRRLAEMLVERGDLAGAVDVWRSSDPVRQNPAGLHAEHLNALEPDDRLDDDDPGDWAFTEGQRGSPPILADGVAAVSPAAGPPAAPGR</sequence>
<proteinExistence type="predicted"/>
<reference evidence="3" key="1">
    <citation type="journal article" date="2019" name="Int. J. Syst. Evol. Microbiol.">
        <title>The Global Catalogue of Microorganisms (GCM) 10K type strain sequencing project: providing services to taxonomists for standard genome sequencing and annotation.</title>
        <authorList>
            <consortium name="The Broad Institute Genomics Platform"/>
            <consortium name="The Broad Institute Genome Sequencing Center for Infectious Disease"/>
            <person name="Wu L."/>
            <person name="Ma J."/>
        </authorList>
    </citation>
    <scope>NUCLEOTIDE SEQUENCE [LARGE SCALE GENOMIC DNA]</scope>
    <source>
        <strain evidence="3">CGMCC 4.7400</strain>
    </source>
</reference>
<protein>
    <recommendedName>
        <fullName evidence="4">Tetratricopeptide repeat protein</fullName>
    </recommendedName>
</protein>
<evidence type="ECO:0000256" key="1">
    <source>
        <dbReference type="SAM" id="MobiDB-lite"/>
    </source>
</evidence>
<keyword evidence="3" id="KW-1185">Reference proteome</keyword>
<evidence type="ECO:0000313" key="3">
    <source>
        <dbReference type="Proteomes" id="UP001597023"/>
    </source>
</evidence>
<evidence type="ECO:0000313" key="2">
    <source>
        <dbReference type="EMBL" id="MFD0318942.1"/>
    </source>
</evidence>
<gene>
    <name evidence="2" type="ORF">ACFQZ6_32950</name>
</gene>
<comment type="caution">
    <text evidence="2">The sequence shown here is derived from an EMBL/GenBank/DDBJ whole genome shotgun (WGS) entry which is preliminary data.</text>
</comment>
<evidence type="ECO:0008006" key="4">
    <source>
        <dbReference type="Google" id="ProtNLM"/>
    </source>
</evidence>